<dbReference type="Proteomes" id="UP000008064">
    <property type="component" value="Unassembled WGS sequence"/>
</dbReference>
<dbReference type="HOGENOM" id="CLU_866429_0_0_1"/>
<evidence type="ECO:0000256" key="1">
    <source>
        <dbReference type="SAM" id="MobiDB-lite"/>
    </source>
</evidence>
<dbReference type="AlphaFoldDB" id="F8P3D1"/>
<dbReference type="EMBL" id="GL945437">
    <property type="protein sequence ID" value="EGO22662.1"/>
    <property type="molecule type" value="Genomic_DNA"/>
</dbReference>
<dbReference type="GeneID" id="18820363"/>
<protein>
    <submittedName>
        <fullName evidence="2">Uncharacterized protein</fullName>
    </submittedName>
</protein>
<accession>F8P3D1</accession>
<dbReference type="RefSeq" id="XP_007321200.1">
    <property type="nucleotide sequence ID" value="XM_007321138.1"/>
</dbReference>
<reference evidence="2" key="1">
    <citation type="submission" date="2011-04" db="EMBL/GenBank/DDBJ databases">
        <title>Evolution of plant cell wall degrading machinery underlies the functional diversity of forest fungi.</title>
        <authorList>
            <consortium name="US DOE Joint Genome Institute (JGI-PGF)"/>
            <person name="Eastwood D.C."/>
            <person name="Floudas D."/>
            <person name="Binder M."/>
            <person name="Majcherczyk A."/>
            <person name="Schneider P."/>
            <person name="Aerts A."/>
            <person name="Asiegbu F.O."/>
            <person name="Baker S.E."/>
            <person name="Barry K."/>
            <person name="Bendiksby M."/>
            <person name="Blumentritt M."/>
            <person name="Coutinho P.M."/>
            <person name="Cullen D."/>
            <person name="Cullen D."/>
            <person name="Gathman A."/>
            <person name="Goodell B."/>
            <person name="Henrissat B."/>
            <person name="Ihrmark K."/>
            <person name="Kauserud H."/>
            <person name="Kohler A."/>
            <person name="LaButti K."/>
            <person name="Lapidus A."/>
            <person name="Lavin J.L."/>
            <person name="Lee Y.-H."/>
            <person name="Lindquist E."/>
            <person name="Lilly W."/>
            <person name="Lucas S."/>
            <person name="Morin E."/>
            <person name="Murat C."/>
            <person name="Oguiza J.A."/>
            <person name="Park J."/>
            <person name="Pisabarro A.G."/>
            <person name="Riley R."/>
            <person name="Rosling A."/>
            <person name="Salamov A."/>
            <person name="Schmidt O."/>
            <person name="Schmutz J."/>
            <person name="Skrede I."/>
            <person name="Stenlid J."/>
            <person name="Wiebenga A."/>
            <person name="Xie X."/>
            <person name="Kues U."/>
            <person name="Hibbett D.S."/>
            <person name="Hoffmeister D."/>
            <person name="Hogberg N."/>
            <person name="Martin F."/>
            <person name="Grigoriev I.V."/>
            <person name="Watkinson S.C."/>
        </authorList>
    </citation>
    <scope>NUCLEOTIDE SEQUENCE</scope>
    <source>
        <strain evidence="2">S7.9</strain>
    </source>
</reference>
<proteinExistence type="predicted"/>
<evidence type="ECO:0000313" key="2">
    <source>
        <dbReference type="EMBL" id="EGO22662.1"/>
    </source>
</evidence>
<gene>
    <name evidence="2" type="ORF">SERLADRAFT_473768</name>
</gene>
<dbReference type="KEGG" id="sla:SERLADRAFT_473768"/>
<feature type="region of interest" description="Disordered" evidence="1">
    <location>
        <begin position="295"/>
        <end position="321"/>
    </location>
</feature>
<name>F8P3D1_SERL9</name>
<organism>
    <name type="scientific">Serpula lacrymans var. lacrymans (strain S7.9)</name>
    <name type="common">Dry rot fungus</name>
    <dbReference type="NCBI Taxonomy" id="578457"/>
    <lineage>
        <taxon>Eukaryota</taxon>
        <taxon>Fungi</taxon>
        <taxon>Dikarya</taxon>
        <taxon>Basidiomycota</taxon>
        <taxon>Agaricomycotina</taxon>
        <taxon>Agaricomycetes</taxon>
        <taxon>Agaricomycetidae</taxon>
        <taxon>Boletales</taxon>
        <taxon>Coniophorineae</taxon>
        <taxon>Serpulaceae</taxon>
        <taxon>Serpula</taxon>
    </lineage>
</organism>
<sequence length="321" mass="36214">MSTVTSALACPKPERSGELEFYRVEERSDARDLDMNGKAEICPGGFKVKVEIEAGIARGHECQLENGQYGCDDDELEIERMLDDEEVQPELKPKRFMEQHRLCNYNLSVPAAPVNGKECKPKNALPLDVPTKEQEHPFALSSVLASHRRTRTEREYEVGREKPRREDAWTVRKRRSVHFAGLSSRTDSGTSTDINTSAPLLQLPQVNQTQETHTWDFLYDLARDENVQDRMDRYMVDDAGVLRLDMRDVLRVARDGADANRDHGLGRLGGGRMGECVNPTLFVLGAEVGGKKFGYGGKRKDKDQSKAKVRGRNVRPITVRT</sequence>